<dbReference type="GO" id="GO:0005506">
    <property type="term" value="F:iron ion binding"/>
    <property type="evidence" value="ECO:0007669"/>
    <property type="project" value="InterPro"/>
</dbReference>
<dbReference type="GO" id="GO:0016705">
    <property type="term" value="F:oxidoreductase activity, acting on paired donors, with incorporation or reduction of molecular oxygen"/>
    <property type="evidence" value="ECO:0007669"/>
    <property type="project" value="InterPro"/>
</dbReference>
<dbReference type="EMBL" id="ML994680">
    <property type="protein sequence ID" value="KAF2177971.1"/>
    <property type="molecule type" value="Genomic_DNA"/>
</dbReference>
<keyword evidence="7" id="KW-1185">Reference proteome</keyword>
<comment type="similarity">
    <text evidence="5">Belongs to the cytochrome P450 family.</text>
</comment>
<dbReference type="InterPro" id="IPR036396">
    <property type="entry name" value="Cyt_P450_sf"/>
</dbReference>
<reference evidence="6" key="1">
    <citation type="journal article" date="2020" name="Stud. Mycol.">
        <title>101 Dothideomycetes genomes: a test case for predicting lifestyles and emergence of pathogens.</title>
        <authorList>
            <person name="Haridas S."/>
            <person name="Albert R."/>
            <person name="Binder M."/>
            <person name="Bloem J."/>
            <person name="Labutti K."/>
            <person name="Salamov A."/>
            <person name="Andreopoulos B."/>
            <person name="Baker S."/>
            <person name="Barry K."/>
            <person name="Bills G."/>
            <person name="Bluhm B."/>
            <person name="Cannon C."/>
            <person name="Castanera R."/>
            <person name="Culley D."/>
            <person name="Daum C."/>
            <person name="Ezra D."/>
            <person name="Gonzalez J."/>
            <person name="Henrissat B."/>
            <person name="Kuo A."/>
            <person name="Liang C."/>
            <person name="Lipzen A."/>
            <person name="Lutzoni F."/>
            <person name="Magnuson J."/>
            <person name="Mondo S."/>
            <person name="Nolan M."/>
            <person name="Ohm R."/>
            <person name="Pangilinan J."/>
            <person name="Park H.-J."/>
            <person name="Ramirez L."/>
            <person name="Alfaro M."/>
            <person name="Sun H."/>
            <person name="Tritt A."/>
            <person name="Yoshinaga Y."/>
            <person name="Zwiers L.-H."/>
            <person name="Turgeon B."/>
            <person name="Goodwin S."/>
            <person name="Spatafora J."/>
            <person name="Crous P."/>
            <person name="Grigoriev I."/>
        </authorList>
    </citation>
    <scope>NUCLEOTIDE SEQUENCE</scope>
    <source>
        <strain evidence="6">CBS 207.26</strain>
    </source>
</reference>
<comment type="cofactor">
    <cofactor evidence="1 4">
        <name>heme</name>
        <dbReference type="ChEBI" id="CHEBI:30413"/>
    </cofactor>
</comment>
<dbReference type="CDD" id="cd11070">
    <property type="entry name" value="CYP56-like"/>
    <property type="match status" value="1"/>
</dbReference>
<dbReference type="Proteomes" id="UP000800200">
    <property type="component" value="Unassembled WGS sequence"/>
</dbReference>
<name>A0A6A6DER5_9PEZI</name>
<proteinExistence type="inferred from homology"/>
<dbReference type="SUPFAM" id="SSF48264">
    <property type="entry name" value="Cytochrome P450"/>
    <property type="match status" value="1"/>
</dbReference>
<dbReference type="Gene3D" id="1.10.630.10">
    <property type="entry name" value="Cytochrome P450"/>
    <property type="match status" value="1"/>
</dbReference>
<dbReference type="PANTHER" id="PTHR24305:SF223">
    <property type="entry name" value="CYTOCHROME P450-DIT2"/>
    <property type="match status" value="1"/>
</dbReference>
<dbReference type="InterPro" id="IPR002401">
    <property type="entry name" value="Cyt_P450_E_grp-I"/>
</dbReference>
<dbReference type="PROSITE" id="PS00086">
    <property type="entry name" value="CYTOCHROME_P450"/>
    <property type="match status" value="1"/>
</dbReference>
<feature type="binding site" description="axial binding residue" evidence="4">
    <location>
        <position position="517"/>
    </location>
    <ligand>
        <name>heme</name>
        <dbReference type="ChEBI" id="CHEBI:30413"/>
    </ligand>
    <ligandPart>
        <name>Fe</name>
        <dbReference type="ChEBI" id="CHEBI:18248"/>
    </ligandPart>
</feature>
<evidence type="ECO:0000313" key="6">
    <source>
        <dbReference type="EMBL" id="KAF2177971.1"/>
    </source>
</evidence>
<evidence type="ECO:0000256" key="2">
    <source>
        <dbReference type="ARBA" id="ARBA00022723"/>
    </source>
</evidence>
<dbReference type="Pfam" id="PF00067">
    <property type="entry name" value="p450"/>
    <property type="match status" value="1"/>
</dbReference>
<evidence type="ECO:0000256" key="1">
    <source>
        <dbReference type="ARBA" id="ARBA00001971"/>
    </source>
</evidence>
<keyword evidence="5" id="KW-0560">Oxidoreductase</keyword>
<gene>
    <name evidence="6" type="ORF">K469DRAFT_643463</name>
</gene>
<dbReference type="AlphaFoldDB" id="A0A6A6DER5"/>
<dbReference type="PRINTS" id="PR00463">
    <property type="entry name" value="EP450I"/>
</dbReference>
<organism evidence="6 7">
    <name type="scientific">Zopfia rhizophila CBS 207.26</name>
    <dbReference type="NCBI Taxonomy" id="1314779"/>
    <lineage>
        <taxon>Eukaryota</taxon>
        <taxon>Fungi</taxon>
        <taxon>Dikarya</taxon>
        <taxon>Ascomycota</taxon>
        <taxon>Pezizomycotina</taxon>
        <taxon>Dothideomycetes</taxon>
        <taxon>Dothideomycetes incertae sedis</taxon>
        <taxon>Zopfiaceae</taxon>
        <taxon>Zopfia</taxon>
    </lineage>
</organism>
<keyword evidence="5" id="KW-0503">Monooxygenase</keyword>
<dbReference type="InterPro" id="IPR001128">
    <property type="entry name" value="Cyt_P450"/>
</dbReference>
<dbReference type="InterPro" id="IPR050121">
    <property type="entry name" value="Cytochrome_P450_monoxygenase"/>
</dbReference>
<dbReference type="OrthoDB" id="1470350at2759"/>
<dbReference type="GO" id="GO:0004497">
    <property type="term" value="F:monooxygenase activity"/>
    <property type="evidence" value="ECO:0007669"/>
    <property type="project" value="UniProtKB-KW"/>
</dbReference>
<dbReference type="InterPro" id="IPR017972">
    <property type="entry name" value="Cyt_P450_CS"/>
</dbReference>
<evidence type="ECO:0000313" key="7">
    <source>
        <dbReference type="Proteomes" id="UP000800200"/>
    </source>
</evidence>
<protein>
    <submittedName>
        <fullName evidence="6">Cytochrome P450</fullName>
    </submittedName>
</protein>
<dbReference type="PANTHER" id="PTHR24305">
    <property type="entry name" value="CYTOCHROME P450"/>
    <property type="match status" value="1"/>
</dbReference>
<keyword evidence="3 4" id="KW-0408">Iron</keyword>
<dbReference type="GO" id="GO:0020037">
    <property type="term" value="F:heme binding"/>
    <property type="evidence" value="ECO:0007669"/>
    <property type="project" value="InterPro"/>
</dbReference>
<evidence type="ECO:0000256" key="3">
    <source>
        <dbReference type="ARBA" id="ARBA00023004"/>
    </source>
</evidence>
<accession>A0A6A6DER5</accession>
<evidence type="ECO:0000256" key="5">
    <source>
        <dbReference type="RuleBase" id="RU000461"/>
    </source>
</evidence>
<keyword evidence="4 5" id="KW-0349">Heme</keyword>
<keyword evidence="2 4" id="KW-0479">Metal-binding</keyword>
<sequence length="588" mass="67403">MASILLGLWVVVALGFAWTGYSGYCLYINYLQACEMGIPIRIIPIDHLNKMWLLVDKQIVSLVRRLPGVLGKNNLTRFNYRGWHEHDRMRAHDEMGDAFVLVTPSHNWLYIADPDALISMYRRGKDFPRWVEITKMLDVFGGPNIATASGEQWRTHRKVVQSSLNERCNALVWSEAASLGDQMARHWASKRMFTSVGEDVRTVSLNILCKACFGQSYAFQGHNDSVPTSPSASFRFSLLTIMENVLLILALRPRFFTEPWLPLPNAWRELSKACITFREHMANFYNQKRRLLNENKLAGDSTLIASLARASQNKEEGKSLTESEVYGTMFVVSFAGHDTTAHLITFAIFYLAANSFVQDWLSNELRRVLGHRPPQEWNYHSDFPQLKRCMAILYETLRVKTLVPEVKWTSDRPQSLDIKGRTLTIPPETLVIPSYIHVHNNPRIWGADAQEWRPARWIAGSRTKKSISIHPSSCTLSQRRDGPELKSNLYDDYEEEVLLSPPSRGSYLGWSEGTRDCPGKRFSQVEWVAIMAALFRDWKVEPRRQGNETFTEARTRVLNFIDKNTDYGGLLLQLMHPESLPLVWSSTC</sequence>
<evidence type="ECO:0000256" key="4">
    <source>
        <dbReference type="PIRSR" id="PIRSR602401-1"/>
    </source>
</evidence>